<proteinExistence type="predicted"/>
<evidence type="ECO:0000256" key="1">
    <source>
        <dbReference type="SAM" id="MobiDB-lite"/>
    </source>
</evidence>
<comment type="caution">
    <text evidence="2">The sequence shown here is derived from an EMBL/GenBank/DDBJ whole genome shotgun (WGS) entry which is preliminary data.</text>
</comment>
<protein>
    <submittedName>
        <fullName evidence="2">Uncharacterized protein</fullName>
    </submittedName>
</protein>
<dbReference type="AlphaFoldDB" id="A0A550C6K0"/>
<keyword evidence="3" id="KW-1185">Reference proteome</keyword>
<feature type="compositionally biased region" description="Basic and acidic residues" evidence="1">
    <location>
        <begin position="54"/>
        <end position="79"/>
    </location>
</feature>
<evidence type="ECO:0000313" key="2">
    <source>
        <dbReference type="EMBL" id="TRM60415.1"/>
    </source>
</evidence>
<gene>
    <name evidence="2" type="ORF">BD626DRAFT_505317</name>
</gene>
<dbReference type="EMBL" id="VDMD01000022">
    <property type="protein sequence ID" value="TRM60415.1"/>
    <property type="molecule type" value="Genomic_DNA"/>
</dbReference>
<feature type="compositionally biased region" description="Polar residues" evidence="1">
    <location>
        <begin position="42"/>
        <end position="51"/>
    </location>
</feature>
<evidence type="ECO:0000313" key="3">
    <source>
        <dbReference type="Proteomes" id="UP000320762"/>
    </source>
</evidence>
<name>A0A550C6K0_9AGAR</name>
<accession>A0A550C6K0</accession>
<dbReference type="Proteomes" id="UP000320762">
    <property type="component" value="Unassembled WGS sequence"/>
</dbReference>
<organism evidence="2 3">
    <name type="scientific">Schizophyllum amplum</name>
    <dbReference type="NCBI Taxonomy" id="97359"/>
    <lineage>
        <taxon>Eukaryota</taxon>
        <taxon>Fungi</taxon>
        <taxon>Dikarya</taxon>
        <taxon>Basidiomycota</taxon>
        <taxon>Agaricomycotina</taxon>
        <taxon>Agaricomycetes</taxon>
        <taxon>Agaricomycetidae</taxon>
        <taxon>Agaricales</taxon>
        <taxon>Schizophyllaceae</taxon>
        <taxon>Schizophyllum</taxon>
    </lineage>
</organism>
<sequence length="87" mass="10131">MHQWLSTSLCWHRAVNSSTIFSRCEFCLHQRMLRRRRPQSWDAAQNPSNVDSHLPVDSHPHVDDSHPLHGSHPLEDNHPLDNSYTSL</sequence>
<feature type="region of interest" description="Disordered" evidence="1">
    <location>
        <begin position="37"/>
        <end position="87"/>
    </location>
</feature>
<reference evidence="2 3" key="1">
    <citation type="journal article" date="2019" name="New Phytol.">
        <title>Comparative genomics reveals unique wood-decay strategies and fruiting body development in the Schizophyllaceae.</title>
        <authorList>
            <person name="Almasi E."/>
            <person name="Sahu N."/>
            <person name="Krizsan K."/>
            <person name="Balint B."/>
            <person name="Kovacs G.M."/>
            <person name="Kiss B."/>
            <person name="Cseklye J."/>
            <person name="Drula E."/>
            <person name="Henrissat B."/>
            <person name="Nagy I."/>
            <person name="Chovatia M."/>
            <person name="Adam C."/>
            <person name="LaButti K."/>
            <person name="Lipzen A."/>
            <person name="Riley R."/>
            <person name="Grigoriev I.V."/>
            <person name="Nagy L.G."/>
        </authorList>
    </citation>
    <scope>NUCLEOTIDE SEQUENCE [LARGE SCALE GENOMIC DNA]</scope>
    <source>
        <strain evidence="2 3">NL-1724</strain>
    </source>
</reference>